<accession>A0A6J2U2H4</accession>
<dbReference type="Gene3D" id="1.20.960.10">
    <property type="entry name" value="Mitochondrial outer membrane translocase complex, subunit Tom20 domain"/>
    <property type="match status" value="1"/>
</dbReference>
<proteinExistence type="inferred from homology"/>
<evidence type="ECO:0000256" key="1">
    <source>
        <dbReference type="ARBA" id="ARBA00004572"/>
    </source>
</evidence>
<dbReference type="GO" id="GO:0008320">
    <property type="term" value="F:protein transmembrane transporter activity"/>
    <property type="evidence" value="ECO:0007669"/>
    <property type="project" value="TreeGrafter"/>
</dbReference>
<evidence type="ECO:0000256" key="2">
    <source>
        <dbReference type="ARBA" id="ARBA00005792"/>
    </source>
</evidence>
<dbReference type="GO" id="GO:0006605">
    <property type="term" value="P:protein targeting"/>
    <property type="evidence" value="ECO:0007669"/>
    <property type="project" value="InterPro"/>
</dbReference>
<keyword evidence="5 10" id="KW-1000">Mitochondrion outer membrane</keyword>
<dbReference type="PRINTS" id="PR00351">
    <property type="entry name" value="OM20RECEPTOR"/>
</dbReference>
<evidence type="ECO:0000256" key="5">
    <source>
        <dbReference type="ARBA" id="ARBA00022787"/>
    </source>
</evidence>
<name>A0A6J2U2H4_DROLE</name>
<dbReference type="PIRSF" id="PIRSF037707">
    <property type="entry name" value="MAS20_rcpt"/>
    <property type="match status" value="1"/>
</dbReference>
<dbReference type="Proteomes" id="UP000504634">
    <property type="component" value="Unplaced"/>
</dbReference>
<dbReference type="SUPFAM" id="SSF47157">
    <property type="entry name" value="Mitochondrial import receptor subunit Tom20"/>
    <property type="match status" value="1"/>
</dbReference>
<evidence type="ECO:0000256" key="7">
    <source>
        <dbReference type="ARBA" id="ARBA00022989"/>
    </source>
</evidence>
<dbReference type="PANTHER" id="PTHR12430:SF0">
    <property type="entry name" value="TRANSLOCASE OF OUTER MITOCHONDRIAL MEMBRANE 20"/>
    <property type="match status" value="1"/>
</dbReference>
<evidence type="ECO:0000256" key="8">
    <source>
        <dbReference type="ARBA" id="ARBA00023128"/>
    </source>
</evidence>
<comment type="similarity">
    <text evidence="2 10">Belongs to the Tom20 family.</text>
</comment>
<keyword evidence="4" id="KW-0812">Transmembrane</keyword>
<dbReference type="GO" id="GO:0006886">
    <property type="term" value="P:intracellular protein transport"/>
    <property type="evidence" value="ECO:0007669"/>
    <property type="project" value="InterPro"/>
</dbReference>
<dbReference type="InterPro" id="IPR023392">
    <property type="entry name" value="Tom20_dom_sf"/>
</dbReference>
<comment type="subcellular location">
    <subcellularLocation>
        <location evidence="1">Mitochondrion outer membrane</location>
        <topology evidence="1">Single-pass membrane protein</topology>
    </subcellularLocation>
</comment>
<dbReference type="Pfam" id="PF02064">
    <property type="entry name" value="MAS20"/>
    <property type="match status" value="1"/>
</dbReference>
<evidence type="ECO:0000313" key="12">
    <source>
        <dbReference type="RefSeq" id="XP_030381683.1"/>
    </source>
</evidence>
<keyword evidence="12" id="KW-0675">Receptor</keyword>
<dbReference type="PANTHER" id="PTHR12430">
    <property type="entry name" value="MITOCHONDRIAL IMPORT RECEPTOR SUBUNIT TOM20"/>
    <property type="match status" value="1"/>
</dbReference>
<dbReference type="GeneID" id="115629366"/>
<evidence type="ECO:0000256" key="6">
    <source>
        <dbReference type="ARBA" id="ARBA00022927"/>
    </source>
</evidence>
<dbReference type="OrthoDB" id="2154253at2759"/>
<keyword evidence="3" id="KW-0813">Transport</keyword>
<dbReference type="AlphaFoldDB" id="A0A6J2U2H4"/>
<gene>
    <name evidence="12" type="primary">LOC115629366</name>
</gene>
<dbReference type="GO" id="GO:0030943">
    <property type="term" value="F:mitochondrion targeting sequence binding"/>
    <property type="evidence" value="ECO:0007669"/>
    <property type="project" value="TreeGrafter"/>
</dbReference>
<evidence type="ECO:0000256" key="9">
    <source>
        <dbReference type="ARBA" id="ARBA00023136"/>
    </source>
</evidence>
<dbReference type="RefSeq" id="XP_030381683.1">
    <property type="nucleotide sequence ID" value="XM_030525823.1"/>
</dbReference>
<dbReference type="InterPro" id="IPR002056">
    <property type="entry name" value="MAS20"/>
</dbReference>
<dbReference type="GO" id="GO:0005742">
    <property type="term" value="C:mitochondrial outer membrane translocase complex"/>
    <property type="evidence" value="ECO:0007669"/>
    <property type="project" value="UniProtKB-UniRule"/>
</dbReference>
<reference evidence="12" key="1">
    <citation type="submission" date="2025-08" db="UniProtKB">
        <authorList>
            <consortium name="RefSeq"/>
        </authorList>
    </citation>
    <scope>IDENTIFICATION</scope>
    <source>
        <strain evidence="12">11010-0011.00</strain>
        <tissue evidence="12">Whole body</tissue>
    </source>
</reference>
<keyword evidence="11" id="KW-1185">Reference proteome</keyword>
<evidence type="ECO:0000256" key="10">
    <source>
        <dbReference type="PIRNR" id="PIRNR037707"/>
    </source>
</evidence>
<evidence type="ECO:0000256" key="3">
    <source>
        <dbReference type="ARBA" id="ARBA00022448"/>
    </source>
</evidence>
<protein>
    <submittedName>
        <fullName evidence="12">Mitochondrial import receptor subunit TOM20 homolog</fullName>
    </submittedName>
</protein>
<organism evidence="11 12">
    <name type="scientific">Drosophila lebanonensis</name>
    <name type="common">Fruit fly</name>
    <name type="synonym">Scaptodrosophila lebanonensis</name>
    <dbReference type="NCBI Taxonomy" id="7225"/>
    <lineage>
        <taxon>Eukaryota</taxon>
        <taxon>Metazoa</taxon>
        <taxon>Ecdysozoa</taxon>
        <taxon>Arthropoda</taxon>
        <taxon>Hexapoda</taxon>
        <taxon>Insecta</taxon>
        <taxon>Pterygota</taxon>
        <taxon>Neoptera</taxon>
        <taxon>Endopterygota</taxon>
        <taxon>Diptera</taxon>
        <taxon>Brachycera</taxon>
        <taxon>Muscomorpha</taxon>
        <taxon>Ephydroidea</taxon>
        <taxon>Drosophilidae</taxon>
        <taxon>Scaptodrosophila</taxon>
    </lineage>
</organism>
<dbReference type="GO" id="GO:0016031">
    <property type="term" value="P:tRNA import into mitochondrion"/>
    <property type="evidence" value="ECO:0007669"/>
    <property type="project" value="TreeGrafter"/>
</dbReference>
<dbReference type="GO" id="GO:0030150">
    <property type="term" value="P:protein import into mitochondrial matrix"/>
    <property type="evidence" value="ECO:0007669"/>
    <property type="project" value="TreeGrafter"/>
</dbReference>
<keyword evidence="6" id="KW-0653">Protein transport</keyword>
<keyword evidence="9 10" id="KW-0472">Membrane</keyword>
<keyword evidence="8 10" id="KW-0496">Mitochondrion</keyword>
<sequence length="182" mass="21481">MVCMATMLGYCVWYDYQRRMDPNYRRKVHERRNCSNTDNGPEDEPLESCSVEECAATYEEQMTEVIEEPERRWPAFDYAALESYFRQELMLGEALCSSYNYTDGVTHYANALLVTMEPLRLLNVLEEMLPPRVFSMLMHRIKHIQKQKRRLSSNYGEFYDCDSDSLDGYENLAMAWHETAGY</sequence>
<evidence type="ECO:0000313" key="11">
    <source>
        <dbReference type="Proteomes" id="UP000504634"/>
    </source>
</evidence>
<keyword evidence="7" id="KW-1133">Transmembrane helix</keyword>
<evidence type="ECO:0000256" key="4">
    <source>
        <dbReference type="ARBA" id="ARBA00022692"/>
    </source>
</evidence>